<comment type="caution">
    <text evidence="2">The sequence shown here is derived from an EMBL/GenBank/DDBJ whole genome shotgun (WGS) entry which is preliminary data.</text>
</comment>
<dbReference type="PANTHER" id="PTHR46390">
    <property type="entry name" value="MANNOSE-1-PHOSPHATE GUANYLYLTRANSFERASE"/>
    <property type="match status" value="1"/>
</dbReference>
<organism evidence="2 3">
    <name type="scientific">Paenibacillus solanacearum</name>
    <dbReference type="NCBI Taxonomy" id="2048548"/>
    <lineage>
        <taxon>Bacteria</taxon>
        <taxon>Bacillati</taxon>
        <taxon>Bacillota</taxon>
        <taxon>Bacilli</taxon>
        <taxon>Bacillales</taxon>
        <taxon>Paenibacillaceae</taxon>
        <taxon>Paenibacillus</taxon>
    </lineage>
</organism>
<dbReference type="Proteomes" id="UP000693672">
    <property type="component" value="Unassembled WGS sequence"/>
</dbReference>
<accession>A0A916NIY5</accession>
<name>A0A916NIY5_9BACL</name>
<evidence type="ECO:0000313" key="2">
    <source>
        <dbReference type="EMBL" id="CAG7626774.1"/>
    </source>
</evidence>
<dbReference type="InterPro" id="IPR005835">
    <property type="entry name" value="NTP_transferase_dom"/>
</dbReference>
<dbReference type="PANTHER" id="PTHR46390:SF1">
    <property type="entry name" value="MANNOSE-1-PHOSPHATE GUANYLYLTRANSFERASE"/>
    <property type="match status" value="1"/>
</dbReference>
<dbReference type="Pfam" id="PF00483">
    <property type="entry name" value="NTP_transferase"/>
    <property type="match status" value="1"/>
</dbReference>
<feature type="domain" description="Nucleotidyl transferase" evidence="1">
    <location>
        <begin position="14"/>
        <end position="280"/>
    </location>
</feature>
<gene>
    <name evidence="2" type="primary">algA_2</name>
    <name evidence="2" type="ORF">PAESOLCIP111_02849</name>
</gene>
<reference evidence="2" key="1">
    <citation type="submission" date="2021-06" db="EMBL/GenBank/DDBJ databases">
        <authorList>
            <person name="Criscuolo A."/>
        </authorList>
    </citation>
    <scope>NUCLEOTIDE SEQUENCE</scope>
    <source>
        <strain evidence="2">CIP111600</strain>
    </source>
</reference>
<sequence>MIIHIGRVSEMNIIVLSGGSGTRLWPLSTEAKPKQFLQIFADETGEPISMLQNVWHQLTRRGLHTRTVIATSASQRELILDQIGPAADLVLEPEKRDTFPAILLSVAYLVTHRGMSREEPVVVLPVDSRAEDRFYDLLEQLPDVLEQSGANLSLIGVRPTKPSDKYGYMLPKGPALPGEAVGIDRFHEKPSFEESAQLMAQGALWNCGVFCFRAGYLLDMLQQMGIAGTTYEELLLSYHRLDPRSFDYAVTEREPRVTAIVYEGRWKDLGTWCALTEEMKEPGPGPVYISEGSRNVHVVNELDIPAVVVGLSDVVVAASREGILVTRKDAGAELKETLRTMAGKELRGGSSEQWSRPLDSAVFADGVEVETRRLHMSKGQETVIDASEASGRKVTWMVLHGSAFVRKNEETFTAAAGQTFLLQQPDRAVVCALEPLDAIEITTEFR</sequence>
<protein>
    <submittedName>
        <fullName evidence="2">Alginate biosynthesis protein AlgA</fullName>
    </submittedName>
</protein>
<evidence type="ECO:0000259" key="1">
    <source>
        <dbReference type="Pfam" id="PF00483"/>
    </source>
</evidence>
<proteinExistence type="predicted"/>
<evidence type="ECO:0000313" key="3">
    <source>
        <dbReference type="Proteomes" id="UP000693672"/>
    </source>
</evidence>
<dbReference type="EMBL" id="CAJVAS010000011">
    <property type="protein sequence ID" value="CAG7626774.1"/>
    <property type="molecule type" value="Genomic_DNA"/>
</dbReference>
<keyword evidence="3" id="KW-1185">Reference proteome</keyword>
<dbReference type="GO" id="GO:0004475">
    <property type="term" value="F:mannose-1-phosphate guanylyltransferase (GTP) activity"/>
    <property type="evidence" value="ECO:0007669"/>
    <property type="project" value="TreeGrafter"/>
</dbReference>
<dbReference type="InterPro" id="IPR051161">
    <property type="entry name" value="Mannose-6P_isomerase_type2"/>
</dbReference>
<dbReference type="GO" id="GO:0009298">
    <property type="term" value="P:GDP-mannose biosynthetic process"/>
    <property type="evidence" value="ECO:0007669"/>
    <property type="project" value="TreeGrafter"/>
</dbReference>
<dbReference type="AlphaFoldDB" id="A0A916NIY5"/>